<reference evidence="2 3" key="1">
    <citation type="journal article" date="2017" name="Mol. Biol. Evol.">
        <title>The 4-celled Tetrabaena socialis nuclear genome reveals the essential components for genetic control of cell number at the origin of multicellularity in the volvocine lineage.</title>
        <authorList>
            <person name="Featherston J."/>
            <person name="Arakaki Y."/>
            <person name="Hanschen E.R."/>
            <person name="Ferris P.J."/>
            <person name="Michod R.E."/>
            <person name="Olson B.J.S.C."/>
            <person name="Nozaki H."/>
            <person name="Durand P.M."/>
        </authorList>
    </citation>
    <scope>NUCLEOTIDE SEQUENCE [LARGE SCALE GENOMIC DNA]</scope>
    <source>
        <strain evidence="2 3">NIES-571</strain>
    </source>
</reference>
<dbReference type="AlphaFoldDB" id="A0A2J8ADT6"/>
<evidence type="ECO:0000313" key="2">
    <source>
        <dbReference type="EMBL" id="PNH10691.1"/>
    </source>
</evidence>
<proteinExistence type="predicted"/>
<accession>A0A2J8ADT6</accession>
<evidence type="ECO:0000313" key="3">
    <source>
        <dbReference type="Proteomes" id="UP000236333"/>
    </source>
</evidence>
<sequence length="230" mass="25572">MIIQYVDVMRLRSEDRAPDTFTREHARTAGFNGYLGLPDAPDKQQLPEGAAPPASRPWAMELFIKDGLDGRWAAMPGYSTENGELQTWALVNEVLDETDPATPCVLEQLRRRVPIARGKLPSDAASWLPAGTPGKATRVFVREGSELMIEEGLPARWAAPDPNSPPNHKLVLMPDESYMLVPANIFRTNGPSVFEFGCRQHTPGSRGFRRLVMSYDTGGVFVEARFEDYP</sequence>
<dbReference type="Proteomes" id="UP000236333">
    <property type="component" value="Unassembled WGS sequence"/>
</dbReference>
<evidence type="ECO:0000256" key="1">
    <source>
        <dbReference type="SAM" id="MobiDB-lite"/>
    </source>
</evidence>
<gene>
    <name evidence="2" type="ORF">TSOC_002560</name>
</gene>
<dbReference type="OrthoDB" id="527883at2759"/>
<dbReference type="EMBL" id="PGGS01000049">
    <property type="protein sequence ID" value="PNH10691.1"/>
    <property type="molecule type" value="Genomic_DNA"/>
</dbReference>
<keyword evidence="3" id="KW-1185">Reference proteome</keyword>
<feature type="region of interest" description="Disordered" evidence="1">
    <location>
        <begin position="32"/>
        <end position="54"/>
    </location>
</feature>
<protein>
    <submittedName>
        <fullName evidence="2">Uncharacterized protein</fullName>
    </submittedName>
</protein>
<name>A0A2J8ADT6_9CHLO</name>
<comment type="caution">
    <text evidence="2">The sequence shown here is derived from an EMBL/GenBank/DDBJ whole genome shotgun (WGS) entry which is preliminary data.</text>
</comment>
<organism evidence="2 3">
    <name type="scientific">Tetrabaena socialis</name>
    <dbReference type="NCBI Taxonomy" id="47790"/>
    <lineage>
        <taxon>Eukaryota</taxon>
        <taxon>Viridiplantae</taxon>
        <taxon>Chlorophyta</taxon>
        <taxon>core chlorophytes</taxon>
        <taxon>Chlorophyceae</taxon>
        <taxon>CS clade</taxon>
        <taxon>Chlamydomonadales</taxon>
        <taxon>Tetrabaenaceae</taxon>
        <taxon>Tetrabaena</taxon>
    </lineage>
</organism>